<feature type="region of interest" description="Disordered" evidence="1">
    <location>
        <begin position="54"/>
        <end position="75"/>
    </location>
</feature>
<dbReference type="Proteomes" id="UP000664164">
    <property type="component" value="Unassembled WGS sequence"/>
</dbReference>
<keyword evidence="2" id="KW-0472">Membrane</keyword>
<dbReference type="AlphaFoldDB" id="A0A939HK73"/>
<evidence type="ECO:0008006" key="5">
    <source>
        <dbReference type="Google" id="ProtNLM"/>
    </source>
</evidence>
<evidence type="ECO:0000256" key="1">
    <source>
        <dbReference type="SAM" id="MobiDB-lite"/>
    </source>
</evidence>
<keyword evidence="2" id="KW-0812">Transmembrane</keyword>
<reference evidence="3" key="1">
    <citation type="submission" date="2021-03" db="EMBL/GenBank/DDBJ databases">
        <title>A new species, PO-11, isolated from a karst cave deposit.</title>
        <authorList>
            <person name="Zhaoxiaoyong W."/>
        </authorList>
    </citation>
    <scope>NUCLEOTIDE SEQUENCE</scope>
    <source>
        <strain evidence="3">PO-11</strain>
    </source>
</reference>
<keyword evidence="2" id="KW-1133">Transmembrane helix</keyword>
<sequence length="75" mass="8385">MEQLLLFLPALACPVGMGLMMWLMMRGRGRSEQPATPDQEQELARLRAQIEALRPVPADFDERHPAPRPGESTTA</sequence>
<comment type="caution">
    <text evidence="3">The sequence shown here is derived from an EMBL/GenBank/DDBJ whole genome shotgun (WGS) entry which is preliminary data.</text>
</comment>
<organism evidence="3 4">
    <name type="scientific">Arthrobacter cavernae</name>
    <dbReference type="NCBI Taxonomy" id="2817681"/>
    <lineage>
        <taxon>Bacteria</taxon>
        <taxon>Bacillati</taxon>
        <taxon>Actinomycetota</taxon>
        <taxon>Actinomycetes</taxon>
        <taxon>Micrococcales</taxon>
        <taxon>Micrococcaceae</taxon>
        <taxon>Arthrobacter</taxon>
    </lineage>
</organism>
<keyword evidence="4" id="KW-1185">Reference proteome</keyword>
<dbReference type="RefSeq" id="WP_207617539.1">
    <property type="nucleotide sequence ID" value="NZ_JAFNLL010000053.1"/>
</dbReference>
<name>A0A939HK73_9MICC</name>
<gene>
    <name evidence="3" type="ORF">J1902_17170</name>
</gene>
<evidence type="ECO:0000313" key="4">
    <source>
        <dbReference type="Proteomes" id="UP000664164"/>
    </source>
</evidence>
<feature type="transmembrane region" description="Helical" evidence="2">
    <location>
        <begin position="6"/>
        <end position="25"/>
    </location>
</feature>
<accession>A0A939HK73</accession>
<protein>
    <recommendedName>
        <fullName evidence="5">DUF2933 domain-containing protein</fullName>
    </recommendedName>
</protein>
<proteinExistence type="predicted"/>
<dbReference type="EMBL" id="JAFNLL010000053">
    <property type="protein sequence ID" value="MBO1269673.1"/>
    <property type="molecule type" value="Genomic_DNA"/>
</dbReference>
<evidence type="ECO:0000256" key="2">
    <source>
        <dbReference type="SAM" id="Phobius"/>
    </source>
</evidence>
<evidence type="ECO:0000313" key="3">
    <source>
        <dbReference type="EMBL" id="MBO1269673.1"/>
    </source>
</evidence>